<dbReference type="Pfam" id="PF00134">
    <property type="entry name" value="Cyclin_N"/>
    <property type="match status" value="1"/>
</dbReference>
<organism evidence="5 6">
    <name type="scientific">Ramalina farinacea</name>
    <dbReference type="NCBI Taxonomy" id="258253"/>
    <lineage>
        <taxon>Eukaryota</taxon>
        <taxon>Fungi</taxon>
        <taxon>Dikarya</taxon>
        <taxon>Ascomycota</taxon>
        <taxon>Pezizomycotina</taxon>
        <taxon>Lecanoromycetes</taxon>
        <taxon>OSLEUM clade</taxon>
        <taxon>Lecanoromycetidae</taxon>
        <taxon>Lecanorales</taxon>
        <taxon>Lecanorineae</taxon>
        <taxon>Ramalinaceae</taxon>
        <taxon>Ramalina</taxon>
    </lineage>
</organism>
<evidence type="ECO:0000256" key="3">
    <source>
        <dbReference type="RuleBase" id="RU000383"/>
    </source>
</evidence>
<dbReference type="SUPFAM" id="SSF47954">
    <property type="entry name" value="Cyclin-like"/>
    <property type="match status" value="2"/>
</dbReference>
<dbReference type="InterPro" id="IPR006671">
    <property type="entry name" value="Cyclin_N"/>
</dbReference>
<dbReference type="GO" id="GO:0006357">
    <property type="term" value="P:regulation of transcription by RNA polymerase II"/>
    <property type="evidence" value="ECO:0007669"/>
    <property type="project" value="InterPro"/>
</dbReference>
<evidence type="ECO:0000256" key="1">
    <source>
        <dbReference type="ARBA" id="ARBA00008638"/>
    </source>
</evidence>
<dbReference type="PIRSF" id="PIRSF028758">
    <property type="entry name" value="Cyclin, C/H/G types"/>
    <property type="match status" value="1"/>
</dbReference>
<dbReference type="CDD" id="cd20513">
    <property type="entry name" value="CYCLIN_CCNC_rpt1"/>
    <property type="match status" value="1"/>
</dbReference>
<evidence type="ECO:0000259" key="4">
    <source>
        <dbReference type="SMART" id="SM00385"/>
    </source>
</evidence>
<keyword evidence="3" id="KW-0195">Cyclin</keyword>
<evidence type="ECO:0000256" key="2">
    <source>
        <dbReference type="ARBA" id="ARBA00014912"/>
    </source>
</evidence>
<dbReference type="Proteomes" id="UP001161017">
    <property type="component" value="Unassembled WGS sequence"/>
</dbReference>
<reference evidence="5" key="1">
    <citation type="journal article" date="2023" name="Genome Biol. Evol.">
        <title>First Whole Genome Sequence and Flow Cytometry Genome Size Data for the Lichen-Forming Fungus Ramalina farinacea (Ascomycota).</title>
        <authorList>
            <person name="Llewellyn T."/>
            <person name="Mian S."/>
            <person name="Hill R."/>
            <person name="Leitch I.J."/>
            <person name="Gaya E."/>
        </authorList>
    </citation>
    <scope>NUCLEOTIDE SEQUENCE</scope>
    <source>
        <strain evidence="5">LIQ254RAFAR</strain>
    </source>
</reference>
<dbReference type="InterPro" id="IPR036915">
    <property type="entry name" value="Cyclin-like_sf"/>
</dbReference>
<name>A0AA43QLD5_9LECA</name>
<evidence type="ECO:0000313" key="5">
    <source>
        <dbReference type="EMBL" id="MDI1486440.1"/>
    </source>
</evidence>
<feature type="domain" description="Cyclin-like" evidence="4">
    <location>
        <begin position="158"/>
        <end position="277"/>
    </location>
</feature>
<dbReference type="EMBL" id="JAPUFD010000003">
    <property type="protein sequence ID" value="MDI1486440.1"/>
    <property type="molecule type" value="Genomic_DNA"/>
</dbReference>
<comment type="similarity">
    <text evidence="1">Belongs to the cyclin family. Cyclin C subfamily.</text>
</comment>
<dbReference type="GO" id="GO:0016538">
    <property type="term" value="F:cyclin-dependent protein serine/threonine kinase regulator activity"/>
    <property type="evidence" value="ECO:0007669"/>
    <property type="project" value="InterPro"/>
</dbReference>
<keyword evidence="6" id="KW-1185">Reference proteome</keyword>
<dbReference type="SMART" id="SM00385">
    <property type="entry name" value="CYCLIN"/>
    <property type="match status" value="2"/>
</dbReference>
<accession>A0AA43QLD5</accession>
<feature type="domain" description="Cyclin-like" evidence="4">
    <location>
        <begin position="53"/>
        <end position="145"/>
    </location>
</feature>
<dbReference type="PANTHER" id="PTHR10026">
    <property type="entry name" value="CYCLIN"/>
    <property type="match status" value="1"/>
</dbReference>
<evidence type="ECO:0000313" key="6">
    <source>
        <dbReference type="Proteomes" id="UP001161017"/>
    </source>
</evidence>
<dbReference type="InterPro" id="IPR013763">
    <property type="entry name" value="Cyclin-like_dom"/>
</dbReference>
<gene>
    <name evidence="5" type="primary">SSN8</name>
    <name evidence="5" type="ORF">OHK93_005668</name>
</gene>
<dbReference type="InterPro" id="IPR043198">
    <property type="entry name" value="Cyclin/Ssn8"/>
</dbReference>
<comment type="caution">
    <text evidence="5">The sequence shown here is derived from an EMBL/GenBank/DDBJ whole genome shotgun (WGS) entry which is preliminary data.</text>
</comment>
<proteinExistence type="inferred from homology"/>
<dbReference type="Gene3D" id="1.10.472.10">
    <property type="entry name" value="Cyclin-like"/>
    <property type="match status" value="2"/>
</dbReference>
<protein>
    <recommendedName>
        <fullName evidence="2">RNA polymerase II holoenzyme cyclin-like subunit</fullName>
    </recommendedName>
</protein>
<dbReference type="AlphaFoldDB" id="A0AA43QLD5"/>
<sequence>MAANYWASTQYLHWQYSRETLAQMRQKLKDEEKHLNQLFPLPDMRYLSCFFSKLLARLGKNMPVPIRQQALATAQVYLRRFYSKVEIRKTNPYIVITTALYLACKLEECAHHIKNFVNESRALWPSFITASEIAKVGECEFYLISEMSSQMIVHHPYRTLLDLQTPLNLSQDDVSMAWSVINDHYLTDLPLLYPPHVIAIAAIFLALTLRQPSTNAQQPQTATANMYSQASLRKDASDPTITGTTTQQKKSQHLVNWLSESNVNIKAVMECCQEIISLYDLLETYQESVCKEAISRFTRAQGLDK</sequence>